<comment type="caution">
    <text evidence="2">The sequence shown here is derived from an EMBL/GenBank/DDBJ whole genome shotgun (WGS) entry which is preliminary data.</text>
</comment>
<sequence>MHASALFPLLLSAIAVTLPSPSVAQGQCSPDVYRECLSQNQNFETSTCQSPAVTTAWPYQNVSMSTVCSCYRYVNLGLCYTQCSADVNITREYNEVILPNITQTCTEAKLNPKALPAIAPWRADFNKTTTIAASQSATASRTAAASPTATGSTQGSGAEGVKVALGGLAAFVGGVAALVL</sequence>
<dbReference type="AlphaFoldDB" id="A0AAD5X568"/>
<organism evidence="2 3">
    <name type="scientific">Rhizophlyctis rosea</name>
    <dbReference type="NCBI Taxonomy" id="64517"/>
    <lineage>
        <taxon>Eukaryota</taxon>
        <taxon>Fungi</taxon>
        <taxon>Fungi incertae sedis</taxon>
        <taxon>Chytridiomycota</taxon>
        <taxon>Chytridiomycota incertae sedis</taxon>
        <taxon>Chytridiomycetes</taxon>
        <taxon>Rhizophlyctidales</taxon>
        <taxon>Rhizophlyctidaceae</taxon>
        <taxon>Rhizophlyctis</taxon>
    </lineage>
</organism>
<feature type="signal peptide" evidence="1">
    <location>
        <begin position="1"/>
        <end position="24"/>
    </location>
</feature>
<name>A0AAD5X568_9FUNG</name>
<reference evidence="2" key="1">
    <citation type="submission" date="2020-05" db="EMBL/GenBank/DDBJ databases">
        <title>Phylogenomic resolution of chytrid fungi.</title>
        <authorList>
            <person name="Stajich J.E."/>
            <person name="Amses K."/>
            <person name="Simmons R."/>
            <person name="Seto K."/>
            <person name="Myers J."/>
            <person name="Bonds A."/>
            <person name="Quandt C.A."/>
            <person name="Barry K."/>
            <person name="Liu P."/>
            <person name="Grigoriev I."/>
            <person name="Longcore J.E."/>
            <person name="James T.Y."/>
        </authorList>
    </citation>
    <scope>NUCLEOTIDE SEQUENCE</scope>
    <source>
        <strain evidence="2">JEL0318</strain>
    </source>
</reference>
<evidence type="ECO:0000256" key="1">
    <source>
        <dbReference type="SAM" id="SignalP"/>
    </source>
</evidence>
<gene>
    <name evidence="2" type="ORF">HK097_007460</name>
</gene>
<proteinExistence type="predicted"/>
<keyword evidence="3" id="KW-1185">Reference proteome</keyword>
<dbReference type="Proteomes" id="UP001212841">
    <property type="component" value="Unassembled WGS sequence"/>
</dbReference>
<evidence type="ECO:0000313" key="2">
    <source>
        <dbReference type="EMBL" id="KAJ3051509.1"/>
    </source>
</evidence>
<accession>A0AAD5X568</accession>
<feature type="chain" id="PRO_5041918937" evidence="1">
    <location>
        <begin position="25"/>
        <end position="180"/>
    </location>
</feature>
<evidence type="ECO:0000313" key="3">
    <source>
        <dbReference type="Proteomes" id="UP001212841"/>
    </source>
</evidence>
<dbReference type="EMBL" id="JADGJD010000387">
    <property type="protein sequence ID" value="KAJ3051509.1"/>
    <property type="molecule type" value="Genomic_DNA"/>
</dbReference>
<keyword evidence="1" id="KW-0732">Signal</keyword>
<protein>
    <submittedName>
        <fullName evidence="2">Uncharacterized protein</fullName>
    </submittedName>
</protein>